<sequence length="368" mass="40769">MNKLQLTSITELDLSESVELCRSLGEPSYRGKQILSWMYKKGATDFNQMSDIPLPFREKLEEAHNVFQTKIHTINTSQDGTEKFLIHLPDNNLIECVLLRDGKRRTACVSTQVGCAMGCSFCASGVLGLTRNLKTGEIIEQVLHIKNHLPANEHITNIVFMGIGEPLANYDKVVKSLRIMNADWGLAIGARNITISTVGLIEGIRRLAKEGLKVNLAISLHASNDNTRNKLVPSNSKTGIKNILGAAQEYFNATHRDISFEYTMIDGINDSKQDAKLLAQILKGVQCNVNILPVNPIKEGNFAPPVQKTVETFCTVLKNHGIVATVRQRRGINVNAACGQLRLQIQKHCHGEKILHTPPSLFLPANYK</sequence>
<keyword evidence="17" id="KW-1185">Reference proteome</keyword>
<dbReference type="SFLD" id="SFLDF00275">
    <property type="entry name" value="adenosine_C2_methyltransferase"/>
    <property type="match status" value="1"/>
</dbReference>
<evidence type="ECO:0000313" key="17">
    <source>
        <dbReference type="Proteomes" id="UP000221734"/>
    </source>
</evidence>
<dbReference type="OrthoDB" id="9793973at2"/>
<dbReference type="GO" id="GO:0051539">
    <property type="term" value="F:4 iron, 4 sulfur cluster binding"/>
    <property type="evidence" value="ECO:0007669"/>
    <property type="project" value="UniProtKB-UniRule"/>
</dbReference>
<feature type="binding site" evidence="14">
    <location>
        <begin position="164"/>
        <end position="165"/>
    </location>
    <ligand>
        <name>S-adenosyl-L-methionine</name>
        <dbReference type="ChEBI" id="CHEBI:59789"/>
    </ligand>
</feature>
<keyword evidence="3 14" id="KW-0004">4Fe-4S</keyword>
<dbReference type="PROSITE" id="PS51918">
    <property type="entry name" value="RADICAL_SAM"/>
    <property type="match status" value="1"/>
</dbReference>
<evidence type="ECO:0000256" key="3">
    <source>
        <dbReference type="ARBA" id="ARBA00022485"/>
    </source>
</evidence>
<accession>A0A2C9CCA6</accession>
<dbReference type="GO" id="GO:0005737">
    <property type="term" value="C:cytoplasm"/>
    <property type="evidence" value="ECO:0007669"/>
    <property type="project" value="UniProtKB-SubCell"/>
</dbReference>
<evidence type="ECO:0000256" key="13">
    <source>
        <dbReference type="ARBA" id="ARBA00023157"/>
    </source>
</evidence>
<protein>
    <recommendedName>
        <fullName evidence="14">Probable dual-specificity RNA methyltransferase RlmN</fullName>
        <ecNumber evidence="14">2.1.1.192</ecNumber>
    </recommendedName>
    <alternativeName>
        <fullName evidence="14">23S rRNA (adenine(2503)-C(2))-methyltransferase</fullName>
    </alternativeName>
    <alternativeName>
        <fullName evidence="14">23S rRNA m2A2503 methyltransferase</fullName>
    </alternativeName>
    <alternativeName>
        <fullName evidence="14">Ribosomal RNA large subunit methyltransferase N</fullName>
    </alternativeName>
    <alternativeName>
        <fullName evidence="14">tRNA (adenine(37)-C(2))-methyltransferase</fullName>
    </alternativeName>
    <alternativeName>
        <fullName evidence="14">tRNA m2A37 methyltransferase</fullName>
    </alternativeName>
</protein>
<keyword evidence="12 14" id="KW-0411">Iron-sulfur</keyword>
<keyword evidence="4 14" id="KW-0963">Cytoplasm</keyword>
<dbReference type="GO" id="GO:0070040">
    <property type="term" value="F:rRNA (adenine(2503)-C2-)-methyltransferase activity"/>
    <property type="evidence" value="ECO:0007669"/>
    <property type="project" value="UniProtKB-UniRule"/>
</dbReference>
<dbReference type="Pfam" id="PF04055">
    <property type="entry name" value="Radical_SAM"/>
    <property type="match status" value="1"/>
</dbReference>
<dbReference type="InterPro" id="IPR058240">
    <property type="entry name" value="rSAM_sf"/>
</dbReference>
<reference evidence="17" key="1">
    <citation type="submission" date="2017-10" db="EMBL/GenBank/DDBJ databases">
        <authorList>
            <person name="Frank J."/>
        </authorList>
    </citation>
    <scope>NUCLEOTIDE SEQUENCE [LARGE SCALE GENOMIC DNA]</scope>
</reference>
<feature type="active site" description="S-methylcysteine intermediate" evidence="14">
    <location>
        <position position="338"/>
    </location>
</feature>
<comment type="catalytic activity">
    <reaction evidence="14">
        <text>adenosine(37) in tRNA + 2 reduced [2Fe-2S]-[ferredoxin] + 2 S-adenosyl-L-methionine = 2-methyladenosine(37) in tRNA + 5'-deoxyadenosine + L-methionine + 2 oxidized [2Fe-2S]-[ferredoxin] + S-adenosyl-L-homocysteine</text>
        <dbReference type="Rhea" id="RHEA:43332"/>
        <dbReference type="Rhea" id="RHEA-COMP:10000"/>
        <dbReference type="Rhea" id="RHEA-COMP:10001"/>
        <dbReference type="Rhea" id="RHEA-COMP:10162"/>
        <dbReference type="Rhea" id="RHEA-COMP:10485"/>
        <dbReference type="ChEBI" id="CHEBI:17319"/>
        <dbReference type="ChEBI" id="CHEBI:33737"/>
        <dbReference type="ChEBI" id="CHEBI:33738"/>
        <dbReference type="ChEBI" id="CHEBI:57844"/>
        <dbReference type="ChEBI" id="CHEBI:57856"/>
        <dbReference type="ChEBI" id="CHEBI:59789"/>
        <dbReference type="ChEBI" id="CHEBI:74411"/>
        <dbReference type="ChEBI" id="CHEBI:74497"/>
        <dbReference type="EC" id="2.1.1.192"/>
    </reaction>
</comment>
<dbReference type="InterPro" id="IPR027492">
    <property type="entry name" value="RNA_MTrfase_RlmN"/>
</dbReference>
<dbReference type="GO" id="GO:0030488">
    <property type="term" value="P:tRNA methylation"/>
    <property type="evidence" value="ECO:0007669"/>
    <property type="project" value="UniProtKB-UniRule"/>
</dbReference>
<evidence type="ECO:0000256" key="6">
    <source>
        <dbReference type="ARBA" id="ARBA00022603"/>
    </source>
</evidence>
<evidence type="ECO:0000256" key="1">
    <source>
        <dbReference type="ARBA" id="ARBA00004496"/>
    </source>
</evidence>
<comment type="subcellular location">
    <subcellularLocation>
        <location evidence="1 14">Cytoplasm</location>
    </subcellularLocation>
</comment>
<dbReference type="SFLD" id="SFLDS00029">
    <property type="entry name" value="Radical_SAM"/>
    <property type="match status" value="1"/>
</dbReference>
<comment type="similarity">
    <text evidence="2 14">Belongs to the radical SAM superfamily. RlmN family.</text>
</comment>
<dbReference type="SFLD" id="SFLDG01062">
    <property type="entry name" value="methyltransferase_(Class_A)"/>
    <property type="match status" value="1"/>
</dbReference>
<dbReference type="RefSeq" id="WP_099324192.1">
    <property type="nucleotide sequence ID" value="NZ_LT934425.1"/>
</dbReference>
<feature type="binding site" evidence="14">
    <location>
        <position position="115"/>
    </location>
    <ligand>
        <name>[4Fe-4S] cluster</name>
        <dbReference type="ChEBI" id="CHEBI:49883"/>
        <note>4Fe-4S-S-AdoMet</note>
    </ligand>
</feature>
<dbReference type="FunFam" id="3.20.20.70:FF:000014">
    <property type="entry name" value="Probable dual-specificity RNA methyltransferase RlmN"/>
    <property type="match status" value="1"/>
</dbReference>
<comment type="function">
    <text evidence="14">Specifically methylates position 2 of adenine 2503 in 23S rRNA and position 2 of adenine 37 in tRNAs.</text>
</comment>
<dbReference type="GO" id="GO:0002935">
    <property type="term" value="F:tRNA (adenine(37)-C2)-methyltransferase activity"/>
    <property type="evidence" value="ECO:0007669"/>
    <property type="project" value="UniProtKB-UniRule"/>
</dbReference>
<dbReference type="Gene3D" id="1.10.150.530">
    <property type="match status" value="1"/>
</dbReference>
<dbReference type="Pfam" id="PF21016">
    <property type="entry name" value="RlmN_N"/>
    <property type="match status" value="1"/>
</dbReference>
<feature type="binding site" evidence="14">
    <location>
        <position position="119"/>
    </location>
    <ligand>
        <name>[4Fe-4S] cluster</name>
        <dbReference type="ChEBI" id="CHEBI:49883"/>
        <note>4Fe-4S-S-AdoMet</note>
    </ligand>
</feature>
<dbReference type="Proteomes" id="UP000221734">
    <property type="component" value="Chromosome Kuenenia_stuttgartiensis_MBR1"/>
</dbReference>
<comment type="catalytic activity">
    <reaction evidence="14">
        <text>adenosine(2503) in 23S rRNA + 2 reduced [2Fe-2S]-[ferredoxin] + 2 S-adenosyl-L-methionine = 2-methyladenosine(2503) in 23S rRNA + 5'-deoxyadenosine + L-methionine + 2 oxidized [2Fe-2S]-[ferredoxin] + S-adenosyl-L-homocysteine</text>
        <dbReference type="Rhea" id="RHEA:42916"/>
        <dbReference type="Rhea" id="RHEA-COMP:10000"/>
        <dbReference type="Rhea" id="RHEA-COMP:10001"/>
        <dbReference type="Rhea" id="RHEA-COMP:10152"/>
        <dbReference type="Rhea" id="RHEA-COMP:10282"/>
        <dbReference type="ChEBI" id="CHEBI:17319"/>
        <dbReference type="ChEBI" id="CHEBI:33737"/>
        <dbReference type="ChEBI" id="CHEBI:33738"/>
        <dbReference type="ChEBI" id="CHEBI:57844"/>
        <dbReference type="ChEBI" id="CHEBI:57856"/>
        <dbReference type="ChEBI" id="CHEBI:59789"/>
        <dbReference type="ChEBI" id="CHEBI:74411"/>
        <dbReference type="ChEBI" id="CHEBI:74497"/>
        <dbReference type="EC" id="2.1.1.192"/>
    </reaction>
</comment>
<name>A0A2C9CCA6_KUEST</name>
<evidence type="ECO:0000256" key="9">
    <source>
        <dbReference type="ARBA" id="ARBA00022694"/>
    </source>
</evidence>
<dbReference type="HAMAP" id="MF_01849">
    <property type="entry name" value="RNA_methyltr_RlmN"/>
    <property type="match status" value="1"/>
</dbReference>
<dbReference type="GO" id="GO:0019843">
    <property type="term" value="F:rRNA binding"/>
    <property type="evidence" value="ECO:0007669"/>
    <property type="project" value="UniProtKB-UniRule"/>
</dbReference>
<dbReference type="InterPro" id="IPR007197">
    <property type="entry name" value="rSAM"/>
</dbReference>
<organism evidence="16 17">
    <name type="scientific">Kuenenia stuttgartiensis</name>
    <dbReference type="NCBI Taxonomy" id="174633"/>
    <lineage>
        <taxon>Bacteria</taxon>
        <taxon>Pseudomonadati</taxon>
        <taxon>Planctomycetota</taxon>
        <taxon>Candidatus Brocadiia</taxon>
        <taxon>Candidatus Brocadiales</taxon>
        <taxon>Candidatus Brocadiaceae</taxon>
        <taxon>Candidatus Kuenenia</taxon>
    </lineage>
</organism>
<dbReference type="PANTHER" id="PTHR30544">
    <property type="entry name" value="23S RRNA METHYLTRANSFERASE"/>
    <property type="match status" value="1"/>
</dbReference>
<keyword evidence="6 14" id="KW-0489">Methyltransferase</keyword>
<feature type="binding site" evidence="14">
    <location>
        <position position="122"/>
    </location>
    <ligand>
        <name>[4Fe-4S] cluster</name>
        <dbReference type="ChEBI" id="CHEBI:49883"/>
        <note>4Fe-4S-S-AdoMet</note>
    </ligand>
</feature>
<keyword evidence="9 14" id="KW-0819">tRNA processing</keyword>
<dbReference type="PIRSF" id="PIRSF006004">
    <property type="entry name" value="CHP00048"/>
    <property type="match status" value="1"/>
</dbReference>
<evidence type="ECO:0000313" key="16">
    <source>
        <dbReference type="EMBL" id="SOH03341.1"/>
    </source>
</evidence>
<evidence type="ECO:0000256" key="8">
    <source>
        <dbReference type="ARBA" id="ARBA00022691"/>
    </source>
</evidence>
<evidence type="ECO:0000256" key="14">
    <source>
        <dbReference type="HAMAP-Rule" id="MF_01849"/>
    </source>
</evidence>
<keyword evidence="5 14" id="KW-0698">rRNA processing</keyword>
<feature type="binding site" evidence="14">
    <location>
        <position position="196"/>
    </location>
    <ligand>
        <name>S-adenosyl-L-methionine</name>
        <dbReference type="ChEBI" id="CHEBI:59789"/>
    </ligand>
</feature>
<proteinExistence type="inferred from homology"/>
<dbReference type="EC" id="2.1.1.192" evidence="14"/>
<dbReference type="PANTHER" id="PTHR30544:SF5">
    <property type="entry name" value="RADICAL SAM CORE DOMAIN-CONTAINING PROTEIN"/>
    <property type="match status" value="1"/>
</dbReference>
<dbReference type="InterPro" id="IPR048641">
    <property type="entry name" value="RlmN_N"/>
</dbReference>
<evidence type="ECO:0000256" key="10">
    <source>
        <dbReference type="ARBA" id="ARBA00022723"/>
    </source>
</evidence>
<feature type="binding site" evidence="14">
    <location>
        <begin position="219"/>
        <end position="221"/>
    </location>
    <ligand>
        <name>S-adenosyl-L-methionine</name>
        <dbReference type="ChEBI" id="CHEBI:59789"/>
    </ligand>
</feature>
<evidence type="ECO:0000256" key="11">
    <source>
        <dbReference type="ARBA" id="ARBA00023004"/>
    </source>
</evidence>
<keyword evidence="8 14" id="KW-0949">S-adenosyl-L-methionine</keyword>
<dbReference type="InterPro" id="IPR040072">
    <property type="entry name" value="Methyltransferase_A"/>
</dbReference>
<dbReference type="AlphaFoldDB" id="A0A2C9CCA6"/>
<dbReference type="CDD" id="cd01335">
    <property type="entry name" value="Radical_SAM"/>
    <property type="match status" value="1"/>
</dbReference>
<dbReference type="GO" id="GO:0070475">
    <property type="term" value="P:rRNA base methylation"/>
    <property type="evidence" value="ECO:0007669"/>
    <property type="project" value="UniProtKB-UniRule"/>
</dbReference>
<dbReference type="KEGG" id="kst:KSMBR1_0830"/>
<dbReference type="InterPro" id="IPR004383">
    <property type="entry name" value="rRNA_lsu_MTrfase_RlmN/Cfr"/>
</dbReference>
<evidence type="ECO:0000256" key="2">
    <source>
        <dbReference type="ARBA" id="ARBA00007544"/>
    </source>
</evidence>
<dbReference type="GO" id="GO:0000049">
    <property type="term" value="F:tRNA binding"/>
    <property type="evidence" value="ECO:0007669"/>
    <property type="project" value="UniProtKB-UniRule"/>
</dbReference>
<dbReference type="EMBL" id="LT934425">
    <property type="protein sequence ID" value="SOH03341.1"/>
    <property type="molecule type" value="Genomic_DNA"/>
</dbReference>
<evidence type="ECO:0000256" key="12">
    <source>
        <dbReference type="ARBA" id="ARBA00023014"/>
    </source>
</evidence>
<keyword evidence="7 14" id="KW-0808">Transferase</keyword>
<gene>
    <name evidence="14" type="primary">rlmN</name>
    <name evidence="16" type="ORF">KSMBR1_0830</name>
</gene>
<feature type="binding site" evidence="14">
    <location>
        <position position="295"/>
    </location>
    <ligand>
        <name>S-adenosyl-L-methionine</name>
        <dbReference type="ChEBI" id="CHEBI:59789"/>
    </ligand>
</feature>
<comment type="miscellaneous">
    <text evidence="14">Reaction proceeds by a ping-pong mechanism involving intermediate methylation of a conserved cysteine residue.</text>
</comment>
<feature type="active site" description="Proton acceptor" evidence="14">
    <location>
        <position position="95"/>
    </location>
</feature>
<dbReference type="Gene3D" id="3.20.20.70">
    <property type="entry name" value="Aldolase class I"/>
    <property type="match status" value="1"/>
</dbReference>
<dbReference type="SUPFAM" id="SSF102114">
    <property type="entry name" value="Radical SAM enzymes"/>
    <property type="match status" value="1"/>
</dbReference>
<keyword evidence="11 14" id="KW-0408">Iron</keyword>
<comment type="cofactor">
    <cofactor evidence="14">
        <name>[4Fe-4S] cluster</name>
        <dbReference type="ChEBI" id="CHEBI:49883"/>
    </cofactor>
    <text evidence="14">Binds 1 [4Fe-4S] cluster. The cluster is coordinated with 3 cysteines and an exchangeable S-adenosyl-L-methionine.</text>
</comment>
<feature type="domain" description="Radical SAM core" evidence="15">
    <location>
        <begin position="101"/>
        <end position="333"/>
    </location>
</feature>
<evidence type="ECO:0000259" key="15">
    <source>
        <dbReference type="PROSITE" id="PS51918"/>
    </source>
</evidence>
<keyword evidence="13 14" id="KW-1015">Disulfide bond</keyword>
<dbReference type="NCBIfam" id="TIGR00048">
    <property type="entry name" value="rRNA_mod_RlmN"/>
    <property type="match status" value="1"/>
</dbReference>
<evidence type="ECO:0000256" key="4">
    <source>
        <dbReference type="ARBA" id="ARBA00022490"/>
    </source>
</evidence>
<evidence type="ECO:0000256" key="7">
    <source>
        <dbReference type="ARBA" id="ARBA00022679"/>
    </source>
</evidence>
<dbReference type="GO" id="GO:0046872">
    <property type="term" value="F:metal ion binding"/>
    <property type="evidence" value="ECO:0007669"/>
    <property type="project" value="UniProtKB-KW"/>
</dbReference>
<evidence type="ECO:0000256" key="5">
    <source>
        <dbReference type="ARBA" id="ARBA00022552"/>
    </source>
</evidence>
<keyword evidence="10 14" id="KW-0479">Metal-binding</keyword>
<dbReference type="InterPro" id="IPR013785">
    <property type="entry name" value="Aldolase_TIM"/>
</dbReference>
<comment type="caution">
    <text evidence="14">Lacks conserved residue(s) required for the propagation of feature annotation.</text>
</comment>